<dbReference type="Proteomes" id="UP000054805">
    <property type="component" value="Unassembled WGS sequence"/>
</dbReference>
<evidence type="ECO:0000313" key="1">
    <source>
        <dbReference type="EMBL" id="KRZ27546.1"/>
    </source>
</evidence>
<keyword evidence="2" id="KW-1185">Reference proteome</keyword>
<name>A0A0V1IXQ7_TRIPS</name>
<dbReference type="EMBL" id="JYDS01000069">
    <property type="protein sequence ID" value="KRZ27546.1"/>
    <property type="molecule type" value="Genomic_DNA"/>
</dbReference>
<evidence type="ECO:0000313" key="2">
    <source>
        <dbReference type="Proteomes" id="UP000054805"/>
    </source>
</evidence>
<accession>A0A0V1IXQ7</accession>
<protein>
    <submittedName>
        <fullName evidence="1">Uncharacterized protein</fullName>
    </submittedName>
</protein>
<comment type="caution">
    <text evidence="1">The sequence shown here is derived from an EMBL/GenBank/DDBJ whole genome shotgun (WGS) entry which is preliminary data.</text>
</comment>
<reference evidence="1 2" key="1">
    <citation type="submission" date="2015-01" db="EMBL/GenBank/DDBJ databases">
        <title>Evolution of Trichinella species and genotypes.</title>
        <authorList>
            <person name="Korhonen P.K."/>
            <person name="Edoardo P."/>
            <person name="Giuseppe L.R."/>
            <person name="Gasser R.B."/>
        </authorList>
    </citation>
    <scope>NUCLEOTIDE SEQUENCE [LARGE SCALE GENOMIC DNA]</scope>
    <source>
        <strain evidence="1">ISS588</strain>
    </source>
</reference>
<dbReference type="AlphaFoldDB" id="A0A0V1IXQ7"/>
<proteinExistence type="predicted"/>
<organism evidence="1 2">
    <name type="scientific">Trichinella pseudospiralis</name>
    <name type="common">Parasitic roundworm</name>
    <dbReference type="NCBI Taxonomy" id="6337"/>
    <lineage>
        <taxon>Eukaryota</taxon>
        <taxon>Metazoa</taxon>
        <taxon>Ecdysozoa</taxon>
        <taxon>Nematoda</taxon>
        <taxon>Enoplea</taxon>
        <taxon>Dorylaimia</taxon>
        <taxon>Trichinellida</taxon>
        <taxon>Trichinellidae</taxon>
        <taxon>Trichinella</taxon>
    </lineage>
</organism>
<sequence>MFEVMMFGIEFNVIDFLIDRFRSYHQTQCILQWKFELDFLFSSNRTSLIGQSIHYSIDCKLKNENYTNLAMLELSSVTRNHLGKYQLKIESNEIMSKLHITSDVSHVP</sequence>
<gene>
    <name evidence="1" type="ORF">T4B_8587</name>
</gene>